<accession>A0A1H2V1T3</accession>
<dbReference type="EMBL" id="FNOJ01000009">
    <property type="protein sequence ID" value="SDW61909.1"/>
    <property type="molecule type" value="Genomic_DNA"/>
</dbReference>
<evidence type="ECO:0000256" key="2">
    <source>
        <dbReference type="ARBA" id="ARBA00006490"/>
    </source>
</evidence>
<dbReference type="GO" id="GO:0046872">
    <property type="term" value="F:metal ion binding"/>
    <property type="evidence" value="ECO:0007669"/>
    <property type="project" value="UniProtKB-KW"/>
</dbReference>
<feature type="domain" description="Aminotransferase class V" evidence="8">
    <location>
        <begin position="17"/>
        <end position="378"/>
    </location>
</feature>
<dbReference type="GO" id="GO:0051536">
    <property type="term" value="F:iron-sulfur cluster binding"/>
    <property type="evidence" value="ECO:0007669"/>
    <property type="project" value="UniProtKB-KW"/>
</dbReference>
<reference evidence="10" key="1">
    <citation type="submission" date="2016-10" db="EMBL/GenBank/DDBJ databases">
        <authorList>
            <person name="Varghese N."/>
        </authorList>
    </citation>
    <scope>NUCLEOTIDE SEQUENCE [LARGE SCALE GENOMIC DNA]</scope>
    <source>
        <strain evidence="10">DSM 12489</strain>
    </source>
</reference>
<evidence type="ECO:0000256" key="6">
    <source>
        <dbReference type="ARBA" id="ARBA00023014"/>
    </source>
</evidence>
<dbReference type="InterPro" id="IPR000192">
    <property type="entry name" value="Aminotrans_V_dom"/>
</dbReference>
<keyword evidence="6" id="KW-0411">Iron-sulfur</keyword>
<dbReference type="AlphaFoldDB" id="A0A1H2V1T3"/>
<dbReference type="InterPro" id="IPR015424">
    <property type="entry name" value="PyrdxlP-dep_Trfase"/>
</dbReference>
<evidence type="ECO:0000259" key="8">
    <source>
        <dbReference type="Pfam" id="PF00266"/>
    </source>
</evidence>
<dbReference type="SUPFAM" id="SSF53383">
    <property type="entry name" value="PLP-dependent transferases"/>
    <property type="match status" value="1"/>
</dbReference>
<evidence type="ECO:0000256" key="4">
    <source>
        <dbReference type="ARBA" id="ARBA00022898"/>
    </source>
</evidence>
<dbReference type="STRING" id="89784.SAMN04489725_10996"/>
<keyword evidence="4" id="KW-0663">Pyridoxal phosphate</keyword>
<dbReference type="Gene3D" id="3.40.640.10">
    <property type="entry name" value="Type I PLP-dependent aspartate aminotransferase-like (Major domain)"/>
    <property type="match status" value="1"/>
</dbReference>
<evidence type="ECO:0000256" key="3">
    <source>
        <dbReference type="ARBA" id="ARBA00022723"/>
    </source>
</evidence>
<dbReference type="InterPro" id="IPR020578">
    <property type="entry name" value="Aminotrans_V_PyrdxlP_BS"/>
</dbReference>
<keyword evidence="3" id="KW-0479">Metal-binding</keyword>
<evidence type="ECO:0000256" key="5">
    <source>
        <dbReference type="ARBA" id="ARBA00023004"/>
    </source>
</evidence>
<keyword evidence="5" id="KW-0408">Iron</keyword>
<comment type="similarity">
    <text evidence="2">Belongs to the class-V pyridoxal-phosphate-dependent aminotransferase family. NifS/IscS subfamily.</text>
</comment>
<dbReference type="InterPro" id="IPR015421">
    <property type="entry name" value="PyrdxlP-dep_Trfase_major"/>
</dbReference>
<name>A0A1H2V1T3_9BACL</name>
<evidence type="ECO:0000313" key="10">
    <source>
        <dbReference type="Proteomes" id="UP000182589"/>
    </source>
</evidence>
<proteinExistence type="inferred from homology"/>
<keyword evidence="10" id="KW-1185">Reference proteome</keyword>
<dbReference type="GO" id="GO:0003824">
    <property type="term" value="F:catalytic activity"/>
    <property type="evidence" value="ECO:0007669"/>
    <property type="project" value="UniProtKB-ARBA"/>
</dbReference>
<dbReference type="InterPro" id="IPR015422">
    <property type="entry name" value="PyrdxlP-dep_Trfase_small"/>
</dbReference>
<dbReference type="Pfam" id="PF00266">
    <property type="entry name" value="Aminotran_5"/>
    <property type="match status" value="1"/>
</dbReference>
<dbReference type="PANTHER" id="PTHR11601:SF50">
    <property type="entry name" value="CYSTEINE DESULFURASE ISCS 2-RELATED"/>
    <property type="match status" value="1"/>
</dbReference>
<evidence type="ECO:0000256" key="7">
    <source>
        <dbReference type="RuleBase" id="RU004504"/>
    </source>
</evidence>
<dbReference type="PROSITE" id="PS00595">
    <property type="entry name" value="AA_TRANSFER_CLASS_5"/>
    <property type="match status" value="1"/>
</dbReference>
<dbReference type="PANTHER" id="PTHR11601">
    <property type="entry name" value="CYSTEINE DESULFURYLASE FAMILY MEMBER"/>
    <property type="match status" value="1"/>
</dbReference>
<sequence length="397" mass="43307">MRLGLFIGGIYLEGVLYFDYAATAPLSPVVRARLHEWIDVFGNPSSLHRIGMEAEALLSQARTTLKEALGAEHGDIVFTGGGTEANNLAIFGSVELLHNRGCHVVTTAVEHPAVREAFGRLKERGFEVTYVRPNEQGDIDVDDVLSAVRPDTSFVSVMHVNNETGAIFPVEALADKLSARPKVRFHVDGTQALGKIPVSLVRHNNIHLYTASGHKVGGLKGVGMLYVRQGVRLLPHVVGGGQEFGLRSGTENVLGAISFAEAAREAVKDMEAARQNALTHRQWFVNRLNQIGHWVVFSPRTPSPYIVYAALPGLKGEVIVHALEEKGLYVSAGSACSSGKRSRQPSHVLTAMGVDKRVAEGAVRFSWNPRTSRTDLERALAVVEERTQWLLGMMGRR</sequence>
<dbReference type="PIRSF" id="PIRSF005572">
    <property type="entry name" value="NifS"/>
    <property type="match status" value="1"/>
</dbReference>
<organism evidence="9 10">
    <name type="scientific">Alicyclobacillus hesperidum</name>
    <dbReference type="NCBI Taxonomy" id="89784"/>
    <lineage>
        <taxon>Bacteria</taxon>
        <taxon>Bacillati</taxon>
        <taxon>Bacillota</taxon>
        <taxon>Bacilli</taxon>
        <taxon>Bacillales</taxon>
        <taxon>Alicyclobacillaceae</taxon>
        <taxon>Alicyclobacillus</taxon>
    </lineage>
</organism>
<dbReference type="Gene3D" id="1.10.260.50">
    <property type="match status" value="1"/>
</dbReference>
<gene>
    <name evidence="9" type="ORF">SAMN04489725_10996</name>
</gene>
<dbReference type="Gene3D" id="3.90.1150.10">
    <property type="entry name" value="Aspartate Aminotransferase, domain 1"/>
    <property type="match status" value="1"/>
</dbReference>
<evidence type="ECO:0000256" key="1">
    <source>
        <dbReference type="ARBA" id="ARBA00001933"/>
    </source>
</evidence>
<dbReference type="Proteomes" id="UP000182589">
    <property type="component" value="Unassembled WGS sequence"/>
</dbReference>
<protein>
    <submittedName>
        <fullName evidence="9">Cysteine desulfurase</fullName>
    </submittedName>
</protein>
<evidence type="ECO:0000313" key="9">
    <source>
        <dbReference type="EMBL" id="SDW61909.1"/>
    </source>
</evidence>
<dbReference type="InterPro" id="IPR016454">
    <property type="entry name" value="Cysteine_dSase"/>
</dbReference>
<comment type="cofactor">
    <cofactor evidence="1 7">
        <name>pyridoxal 5'-phosphate</name>
        <dbReference type="ChEBI" id="CHEBI:597326"/>
    </cofactor>
</comment>